<reference evidence="11" key="1">
    <citation type="submission" date="2014-02" db="EMBL/GenBank/DDBJ databases">
        <authorList>
            <person name="Genoscope - CEA"/>
        </authorList>
    </citation>
    <scope>NUCLEOTIDE SEQUENCE</scope>
    <source>
        <strain evidence="11">LS3</strain>
    </source>
</reference>
<evidence type="ECO:0000256" key="1">
    <source>
        <dbReference type="ARBA" id="ARBA00003195"/>
    </source>
</evidence>
<comment type="subcellular location">
    <subcellularLocation>
        <location evidence="2">Mitochondrion inner membrane</location>
        <topology evidence="2">Peripheral membrane protein</topology>
        <orientation evidence="2">Matrix side</orientation>
    </subcellularLocation>
</comment>
<evidence type="ECO:0000256" key="6">
    <source>
        <dbReference type="ARBA" id="ARBA00022792"/>
    </source>
</evidence>
<feature type="domain" description="Ribosomal protein/NADH dehydrogenase" evidence="10">
    <location>
        <begin position="20"/>
        <end position="93"/>
    </location>
</feature>
<evidence type="ECO:0000256" key="8">
    <source>
        <dbReference type="ARBA" id="ARBA00023128"/>
    </source>
</evidence>
<dbReference type="PIRSF" id="PIRSF005822">
    <property type="entry name" value="NDUA2"/>
    <property type="match status" value="1"/>
</dbReference>
<dbReference type="PhylomeDB" id="A0A060T9N3"/>
<keyword evidence="6" id="KW-0999">Mitochondrion inner membrane</keyword>
<sequence>MSAKFVFPRALKELRVHLSQTDSASQGLRNFLVKQYPALKRDNPNTPILIREALGVRPTVFARFERGRESRIHLDSVAEKDIEGSIKKLIDGGN</sequence>
<proteinExistence type="inferred from homology"/>
<dbReference type="AlphaFoldDB" id="A0A060T9N3"/>
<name>A0A060T9N3_BLAAD</name>
<dbReference type="PANTHER" id="PTHR12878:SF0">
    <property type="entry name" value="NADH DEHYDROGENASE [UBIQUINONE] 1 ALPHA SUBCOMPLEX SUBUNIT 2"/>
    <property type="match status" value="1"/>
</dbReference>
<comment type="function">
    <text evidence="1">Accessory subunit of the mitochondrial membrane respiratory chain NADH dehydrogenase (Complex I), that is believed not to be involved in catalysis. Complex I functions in the transfer of electrons from NADH to the respiratory chain. The immediate electron acceptor for the enzyme is believed to be ubiquinone.</text>
</comment>
<dbReference type="InterPro" id="IPR016464">
    <property type="entry name" value="NADH_Ub_cplx-1_asu_su-2"/>
</dbReference>
<keyword evidence="8" id="KW-0496">Mitochondrion</keyword>
<evidence type="ECO:0000259" key="10">
    <source>
        <dbReference type="SMART" id="SM00916"/>
    </source>
</evidence>
<dbReference type="Gene3D" id="3.40.30.10">
    <property type="entry name" value="Glutaredoxin"/>
    <property type="match status" value="1"/>
</dbReference>
<keyword evidence="5" id="KW-0679">Respiratory chain</keyword>
<evidence type="ECO:0000256" key="2">
    <source>
        <dbReference type="ARBA" id="ARBA00004443"/>
    </source>
</evidence>
<evidence type="ECO:0000256" key="9">
    <source>
        <dbReference type="ARBA" id="ARBA00023136"/>
    </source>
</evidence>
<organism evidence="11">
    <name type="scientific">Blastobotrys adeninivorans</name>
    <name type="common">Yeast</name>
    <name type="synonym">Arxula adeninivorans</name>
    <dbReference type="NCBI Taxonomy" id="409370"/>
    <lineage>
        <taxon>Eukaryota</taxon>
        <taxon>Fungi</taxon>
        <taxon>Dikarya</taxon>
        <taxon>Ascomycota</taxon>
        <taxon>Saccharomycotina</taxon>
        <taxon>Dipodascomycetes</taxon>
        <taxon>Dipodascales</taxon>
        <taxon>Trichomonascaceae</taxon>
        <taxon>Blastobotrys</taxon>
    </lineage>
</organism>
<dbReference type="EMBL" id="HG937694">
    <property type="protein sequence ID" value="CDP37805.1"/>
    <property type="molecule type" value="Genomic_DNA"/>
</dbReference>
<dbReference type="InterPro" id="IPR036249">
    <property type="entry name" value="Thioredoxin-like_sf"/>
</dbReference>
<comment type="similarity">
    <text evidence="3">Belongs to the complex I NDUFA2 subunit family.</text>
</comment>
<evidence type="ECO:0000256" key="5">
    <source>
        <dbReference type="ARBA" id="ARBA00022660"/>
    </source>
</evidence>
<evidence type="ECO:0000256" key="3">
    <source>
        <dbReference type="ARBA" id="ARBA00008939"/>
    </source>
</evidence>
<evidence type="ECO:0000256" key="7">
    <source>
        <dbReference type="ARBA" id="ARBA00022982"/>
    </source>
</evidence>
<reference evidence="11" key="2">
    <citation type="submission" date="2014-06" db="EMBL/GenBank/DDBJ databases">
        <title>The complete genome of Blastobotrys (Arxula) adeninivorans LS3 - a yeast of biotechnological interest.</title>
        <authorList>
            <person name="Kunze G."/>
            <person name="Gaillardin C."/>
            <person name="Czernicka M."/>
            <person name="Durrens P."/>
            <person name="Martin T."/>
            <person name="Boer E."/>
            <person name="Gabaldon T."/>
            <person name="Cruz J."/>
            <person name="Talla E."/>
            <person name="Marck C."/>
            <person name="Goffeau A."/>
            <person name="Barbe V."/>
            <person name="Baret P."/>
            <person name="Baronian K."/>
            <person name="Beier S."/>
            <person name="Bleykasten C."/>
            <person name="Bode R."/>
            <person name="Casaregola S."/>
            <person name="Despons L."/>
            <person name="Fairhead C."/>
            <person name="Giersberg M."/>
            <person name="Gierski P."/>
            <person name="Hahnel U."/>
            <person name="Hartmann A."/>
            <person name="Jankowska D."/>
            <person name="Jubin C."/>
            <person name="Jung P."/>
            <person name="Lafontaine I."/>
            <person name="Leh-Louis V."/>
            <person name="Lemaire M."/>
            <person name="Marcet-Houben M."/>
            <person name="Mascher M."/>
            <person name="Morel G."/>
            <person name="Richard G.-F."/>
            <person name="Riechen J."/>
            <person name="Sacerdot C."/>
            <person name="Sarkar A."/>
            <person name="Savel G."/>
            <person name="Schacherer J."/>
            <person name="Sherman D."/>
            <person name="Straub M.-L."/>
            <person name="Stein N."/>
            <person name="Thierry A."/>
            <person name="Trautwein-Schult A."/>
            <person name="Westhof E."/>
            <person name="Worch S."/>
            <person name="Dujon B."/>
            <person name="Souciet J.-L."/>
            <person name="Wincker P."/>
            <person name="Scholz U."/>
            <person name="Neuveglise N."/>
        </authorList>
    </citation>
    <scope>NUCLEOTIDE SEQUENCE</scope>
    <source>
        <strain evidence="11">LS3</strain>
    </source>
</reference>
<dbReference type="InterPro" id="IPR007741">
    <property type="entry name" value="Ribosomal_mL43/mS25/NADH_DH"/>
</dbReference>
<keyword evidence="9" id="KW-0472">Membrane</keyword>
<protein>
    <submittedName>
        <fullName evidence="11">ARAD1D19888p</fullName>
    </submittedName>
</protein>
<dbReference type="Pfam" id="PF05047">
    <property type="entry name" value="L51_S25_CI-B8"/>
    <property type="match status" value="1"/>
</dbReference>
<keyword evidence="4" id="KW-0813">Transport</keyword>
<dbReference type="SUPFAM" id="SSF52833">
    <property type="entry name" value="Thioredoxin-like"/>
    <property type="match status" value="1"/>
</dbReference>
<gene>
    <name evidence="11" type="ORF">GNLVRS02_ARAD1D19888g</name>
</gene>
<dbReference type="PANTHER" id="PTHR12878">
    <property type="entry name" value="NADH-UBIQUINONE OXIDOREDUCTASE B8 SUBUNIT"/>
    <property type="match status" value="1"/>
</dbReference>
<evidence type="ECO:0000256" key="4">
    <source>
        <dbReference type="ARBA" id="ARBA00022448"/>
    </source>
</evidence>
<accession>A0A060T9N3</accession>
<dbReference type="GO" id="GO:0005743">
    <property type="term" value="C:mitochondrial inner membrane"/>
    <property type="evidence" value="ECO:0007669"/>
    <property type="project" value="UniProtKB-SubCell"/>
</dbReference>
<keyword evidence="7" id="KW-0249">Electron transport</keyword>
<dbReference type="SMART" id="SM00916">
    <property type="entry name" value="L51_S25_CI-B8"/>
    <property type="match status" value="1"/>
</dbReference>
<evidence type="ECO:0000313" key="11">
    <source>
        <dbReference type="EMBL" id="CDP37805.1"/>
    </source>
</evidence>